<protein>
    <submittedName>
        <fullName evidence="8">Pepsin</fullName>
    </submittedName>
</protein>
<dbReference type="Proteomes" id="UP001221413">
    <property type="component" value="Unassembled WGS sequence"/>
</dbReference>
<sequence length="482" mass="52142">MSAASAAAAALGGSHSSSTGLVIKNPKHVADGTKAYVRLMNKYKFNPTLGGKYFQGKQLQQQGKFGPGLGGRARIVSRLQKKTGPEEDDIGLVTAEDYENDALWLAEVKIGTPPQSYWLDFDTSSADLWVWSTHLPKKTIAQANGKAVYNPTSSSTFTPKDGSTWNITYGDGSSASGTVGYDVLNLGGLSIPNQAVELANDLSESFIQTEGSGLLGLAFSSINTCKPEPVSTPVDTLYGQTTANPEERVFTCYLGSWRDKTDELDQGESFYTFGSISQPTVDRCGGKIFWTPIDPSYGWWMFKSATVTVGDHTPHRRSRNNSAIADTGTTLALLDDASCRYIYDQIPGAKYSRDYMGYIYSATLTEAQLPVVKIDIGGNSVTIQKEDLGFANAGNGWIYGGIQSRGDFPIDILGGTFLKAVYAIFDIDQKRFGFAVRPELKQNLATPPTDGQSSPSDDTSSKKNLLAKLLGKNKTLEKHAEL</sequence>
<dbReference type="PROSITE" id="PS51767">
    <property type="entry name" value="PEPTIDASE_A1"/>
    <property type="match status" value="1"/>
</dbReference>
<comment type="caution">
    <text evidence="8">The sequence shown here is derived from an EMBL/GenBank/DDBJ whole genome shotgun (WGS) entry which is preliminary data.</text>
</comment>
<reference evidence="8" key="1">
    <citation type="submission" date="2023-01" db="EMBL/GenBank/DDBJ databases">
        <title>The chitinases involved in constricting ring structure development in the nematode-trapping fungus Drechslerella dactyloides.</title>
        <authorList>
            <person name="Wang R."/>
            <person name="Zhang L."/>
            <person name="Tang P."/>
            <person name="Li S."/>
            <person name="Liang L."/>
        </authorList>
    </citation>
    <scope>NUCLEOTIDE SEQUENCE</scope>
    <source>
        <strain evidence="8">YMF1.00031</strain>
    </source>
</reference>
<feature type="active site" evidence="5">
    <location>
        <position position="326"/>
    </location>
</feature>
<keyword evidence="9" id="KW-1185">Reference proteome</keyword>
<dbReference type="InterPro" id="IPR033121">
    <property type="entry name" value="PEPTIDASE_A1"/>
</dbReference>
<evidence type="ECO:0000256" key="6">
    <source>
        <dbReference type="SAM" id="MobiDB-lite"/>
    </source>
</evidence>
<evidence type="ECO:0000256" key="5">
    <source>
        <dbReference type="PIRSR" id="PIRSR601461-1"/>
    </source>
</evidence>
<dbReference type="EMBL" id="JAQGDS010000009">
    <property type="protein sequence ID" value="KAJ6258259.1"/>
    <property type="molecule type" value="Genomic_DNA"/>
</dbReference>
<dbReference type="InterPro" id="IPR001461">
    <property type="entry name" value="Aspartic_peptidase_A1"/>
</dbReference>
<dbReference type="GO" id="GO:0004190">
    <property type="term" value="F:aspartic-type endopeptidase activity"/>
    <property type="evidence" value="ECO:0007669"/>
    <property type="project" value="UniProtKB-KW"/>
</dbReference>
<evidence type="ECO:0000259" key="7">
    <source>
        <dbReference type="PROSITE" id="PS51767"/>
    </source>
</evidence>
<organism evidence="8 9">
    <name type="scientific">Drechslerella dactyloides</name>
    <name type="common">Nematode-trapping fungus</name>
    <name type="synonym">Arthrobotrys dactyloides</name>
    <dbReference type="NCBI Taxonomy" id="74499"/>
    <lineage>
        <taxon>Eukaryota</taxon>
        <taxon>Fungi</taxon>
        <taxon>Dikarya</taxon>
        <taxon>Ascomycota</taxon>
        <taxon>Pezizomycotina</taxon>
        <taxon>Orbiliomycetes</taxon>
        <taxon>Orbiliales</taxon>
        <taxon>Orbiliaceae</taxon>
        <taxon>Drechslerella</taxon>
    </lineage>
</organism>
<evidence type="ECO:0000313" key="9">
    <source>
        <dbReference type="Proteomes" id="UP001221413"/>
    </source>
</evidence>
<keyword evidence="4" id="KW-0378">Hydrolase</keyword>
<dbReference type="CDD" id="cd06097">
    <property type="entry name" value="Aspergillopepsin_like"/>
    <property type="match status" value="1"/>
</dbReference>
<dbReference type="GO" id="GO:0006508">
    <property type="term" value="P:proteolysis"/>
    <property type="evidence" value="ECO:0007669"/>
    <property type="project" value="UniProtKB-KW"/>
</dbReference>
<gene>
    <name evidence="8" type="ORF">Dda_7178</name>
</gene>
<accession>A0AAD6IUI3</accession>
<evidence type="ECO:0000256" key="1">
    <source>
        <dbReference type="ARBA" id="ARBA00007447"/>
    </source>
</evidence>
<name>A0AAD6IUI3_DREDA</name>
<proteinExistence type="inferred from homology"/>
<keyword evidence="3" id="KW-0064">Aspartyl protease</keyword>
<dbReference type="SUPFAM" id="SSF50630">
    <property type="entry name" value="Acid proteases"/>
    <property type="match status" value="1"/>
</dbReference>
<feature type="compositionally biased region" description="Polar residues" evidence="6">
    <location>
        <begin position="443"/>
        <end position="458"/>
    </location>
</feature>
<evidence type="ECO:0000256" key="2">
    <source>
        <dbReference type="ARBA" id="ARBA00022670"/>
    </source>
</evidence>
<keyword evidence="2" id="KW-0645">Protease</keyword>
<feature type="domain" description="Peptidase A1" evidence="7">
    <location>
        <begin position="104"/>
        <end position="435"/>
    </location>
</feature>
<dbReference type="PANTHER" id="PTHR47966">
    <property type="entry name" value="BETA-SITE APP-CLEAVING ENZYME, ISOFORM A-RELATED"/>
    <property type="match status" value="1"/>
</dbReference>
<dbReference type="Gene3D" id="2.40.70.10">
    <property type="entry name" value="Acid Proteases"/>
    <property type="match status" value="2"/>
</dbReference>
<comment type="similarity">
    <text evidence="1">Belongs to the peptidase A1 family.</text>
</comment>
<feature type="active site" evidence="5">
    <location>
        <position position="122"/>
    </location>
</feature>
<evidence type="ECO:0000256" key="4">
    <source>
        <dbReference type="ARBA" id="ARBA00022801"/>
    </source>
</evidence>
<dbReference type="PRINTS" id="PR00792">
    <property type="entry name" value="PEPSIN"/>
</dbReference>
<dbReference type="PANTHER" id="PTHR47966:SF1">
    <property type="entry name" value="ASPARTYL PROTEINASE"/>
    <property type="match status" value="1"/>
</dbReference>
<evidence type="ECO:0000256" key="3">
    <source>
        <dbReference type="ARBA" id="ARBA00022750"/>
    </source>
</evidence>
<dbReference type="InterPro" id="IPR021109">
    <property type="entry name" value="Peptidase_aspartic_dom_sf"/>
</dbReference>
<evidence type="ECO:0000313" key="8">
    <source>
        <dbReference type="EMBL" id="KAJ6258259.1"/>
    </source>
</evidence>
<dbReference type="AlphaFoldDB" id="A0AAD6IUI3"/>
<dbReference type="InterPro" id="IPR034163">
    <property type="entry name" value="Aspergillopepsin-like_cat_dom"/>
</dbReference>
<dbReference type="Pfam" id="PF00026">
    <property type="entry name" value="Asp"/>
    <property type="match status" value="1"/>
</dbReference>
<feature type="region of interest" description="Disordered" evidence="6">
    <location>
        <begin position="443"/>
        <end position="462"/>
    </location>
</feature>